<dbReference type="SUPFAM" id="SSF55486">
    <property type="entry name" value="Metalloproteases ('zincins'), catalytic domain"/>
    <property type="match status" value="1"/>
</dbReference>
<name>A0A132MV02_9ACTN</name>
<evidence type="ECO:0008006" key="4">
    <source>
        <dbReference type="Google" id="ProtNLM"/>
    </source>
</evidence>
<evidence type="ECO:0000313" key="3">
    <source>
        <dbReference type="Proteomes" id="UP000070188"/>
    </source>
</evidence>
<accession>A0A132MV02</accession>
<dbReference type="STRING" id="1469144.LI90_2705"/>
<evidence type="ECO:0000313" key="2">
    <source>
        <dbReference type="EMBL" id="KWX01673.1"/>
    </source>
</evidence>
<dbReference type="PATRIC" id="fig|1469144.10.peg.2927"/>
<dbReference type="Proteomes" id="UP000070188">
    <property type="component" value="Unassembled WGS sequence"/>
</dbReference>
<gene>
    <name evidence="2" type="ORF">LI90_2705</name>
</gene>
<dbReference type="AlphaFoldDB" id="A0A132MV02"/>
<organism evidence="2 3">
    <name type="scientific">Carbonactinospora thermoautotrophica</name>
    <dbReference type="NCBI Taxonomy" id="1469144"/>
    <lineage>
        <taxon>Bacteria</taxon>
        <taxon>Bacillati</taxon>
        <taxon>Actinomycetota</taxon>
        <taxon>Actinomycetes</taxon>
        <taxon>Kitasatosporales</taxon>
        <taxon>Carbonactinosporaceae</taxon>
        <taxon>Carbonactinospora</taxon>
    </lineage>
</organism>
<feature type="region of interest" description="Disordered" evidence="1">
    <location>
        <begin position="1"/>
        <end position="20"/>
    </location>
</feature>
<keyword evidence="3" id="KW-1185">Reference proteome</keyword>
<reference evidence="3" key="1">
    <citation type="submission" date="2015-04" db="EMBL/GenBank/DDBJ databases">
        <title>Physiological reanalysis, assessment of diazotrophy, and genome sequences of multiple isolates of Streptomyces thermoautotrophicus.</title>
        <authorList>
            <person name="MacKellar D.C."/>
            <person name="Lieber L."/>
            <person name="Norman J."/>
            <person name="Bolger A."/>
            <person name="Tobin C."/>
            <person name="Murray J.W."/>
            <person name="Chang R."/>
            <person name="Ford T."/>
            <person name="Nguyen P.Q."/>
            <person name="Woodward J."/>
            <person name="Permingeat H."/>
            <person name="Joshi N.S."/>
            <person name="Silver P.A."/>
            <person name="Usadel B."/>
            <person name="Rutherford A.W."/>
            <person name="Friesen M."/>
            <person name="Prell J."/>
        </authorList>
    </citation>
    <scope>NUCLEOTIDE SEQUENCE [LARGE SCALE GENOMIC DNA]</scope>
    <source>
        <strain evidence="3">H1</strain>
    </source>
</reference>
<evidence type="ECO:0000256" key="1">
    <source>
        <dbReference type="SAM" id="MobiDB-lite"/>
    </source>
</evidence>
<dbReference type="RefSeq" id="WP_066888293.1">
    <property type="nucleotide sequence ID" value="NZ_JYIJ01000018.1"/>
</dbReference>
<comment type="caution">
    <text evidence="2">The sequence shown here is derived from an EMBL/GenBank/DDBJ whole genome shotgun (WGS) entry which is preliminary data.</text>
</comment>
<proteinExistence type="predicted"/>
<feature type="compositionally biased region" description="Basic and acidic residues" evidence="1">
    <location>
        <begin position="1"/>
        <end position="11"/>
    </location>
</feature>
<dbReference type="OrthoDB" id="5242307at2"/>
<feature type="region of interest" description="Disordered" evidence="1">
    <location>
        <begin position="65"/>
        <end position="97"/>
    </location>
</feature>
<dbReference type="EMBL" id="LAXD01000001">
    <property type="protein sequence ID" value="KWX01673.1"/>
    <property type="molecule type" value="Genomic_DNA"/>
</dbReference>
<sequence>MISRESGDRDTPGVAGPPGDPRLVAFGERVRALDARWSLALVLSLLLLASDAAVSYVALDSSGQAQASERAVPDEAGARRASVPGQNALVRPEPQPGYPEQREIVALLNRRAAAMLRHDGAAFLATVDAQAGSAAKRQVTRFANQAEVPFAEVRYTGTDARPIELTARRAGGLGAVVQLDARLEYRIKGFDEHAVGSTVRLVLVRRSTAGQARWYVHDERPAGGDTPTYQLWDFGRVNVVRGEHSLVMGLHETATLRRYANEVDRAVPGVDAVWGGGWFRRVVVEVPRTEEQMARLLGARPGEYSQIAAVTIGEFSLDGRRVADRIIVNPEAFRKLTPLGRMIVTRHELTHVATRGVTRSWTPTWLTEGFADYVGYRRSGVPVRTAAAELLEEVRGGDTPAELPDRRDFETANPRLAQAYEQAWLACRYLVEEYGEDKLVTFYRAVGQGPDGEARALRTVLGTTEEEFTAGWREYLEKLAK</sequence>
<protein>
    <recommendedName>
        <fullName evidence="4">Peptidase MA-like domain-containing protein</fullName>
    </recommendedName>
</protein>